<protein>
    <submittedName>
        <fullName evidence="1">Uncharacterized protein</fullName>
    </submittedName>
</protein>
<gene>
    <name evidence="1" type="ORF">pC6.5b_349</name>
</gene>
<reference evidence="1" key="1">
    <citation type="submission" date="2018-12" db="EMBL/GenBank/DDBJ databases">
        <title>Three Rhizobium rhizogenes strains isolated from the same crown gall tumor carry diverse plasmids.</title>
        <authorList>
            <person name="Pulawska J."/>
            <person name="Kuzmanovic N."/>
        </authorList>
    </citation>
    <scope>NUCLEOTIDE SEQUENCE</scope>
    <source>
        <strain evidence="1">C6.5</strain>
        <plasmid evidence="1">pC6.5b</plasmid>
    </source>
</reference>
<dbReference type="AlphaFoldDB" id="A0A7S4ZV17"/>
<evidence type="ECO:0000313" key="1">
    <source>
        <dbReference type="EMBL" id="QCL10243.1"/>
    </source>
</evidence>
<sequence>MRFIAPESQLWSNGQEAHHHKRYIHLSLPVSQVVERLPFTVHS</sequence>
<organism evidence="1">
    <name type="scientific">Rhizobium rhizogenes</name>
    <name type="common">Agrobacterium rhizogenes</name>
    <dbReference type="NCBI Taxonomy" id="359"/>
    <lineage>
        <taxon>Bacteria</taxon>
        <taxon>Pseudomonadati</taxon>
        <taxon>Pseudomonadota</taxon>
        <taxon>Alphaproteobacteria</taxon>
        <taxon>Hyphomicrobiales</taxon>
        <taxon>Rhizobiaceae</taxon>
        <taxon>Rhizobium/Agrobacterium group</taxon>
        <taxon>Rhizobium</taxon>
    </lineage>
</organism>
<geneLocation type="plasmid" evidence="1">
    <name>pC6.5b</name>
</geneLocation>
<dbReference type="EMBL" id="MK318987">
    <property type="protein sequence ID" value="QCL10243.1"/>
    <property type="molecule type" value="Genomic_DNA"/>
</dbReference>
<keyword evidence="1" id="KW-0614">Plasmid</keyword>
<name>A0A7S4ZV17_RHIRH</name>
<accession>A0A7S4ZV17</accession>
<proteinExistence type="predicted"/>